<protein>
    <submittedName>
        <fullName evidence="1">Uncharacterized protein</fullName>
    </submittedName>
</protein>
<name>A0ACC1QCB7_9HYPO</name>
<organism evidence="1 2">
    <name type="scientific">Lecanicillium saksenae</name>
    <dbReference type="NCBI Taxonomy" id="468837"/>
    <lineage>
        <taxon>Eukaryota</taxon>
        <taxon>Fungi</taxon>
        <taxon>Dikarya</taxon>
        <taxon>Ascomycota</taxon>
        <taxon>Pezizomycotina</taxon>
        <taxon>Sordariomycetes</taxon>
        <taxon>Hypocreomycetidae</taxon>
        <taxon>Hypocreales</taxon>
        <taxon>Cordycipitaceae</taxon>
        <taxon>Lecanicillium</taxon>
    </lineage>
</organism>
<comment type="caution">
    <text evidence="1">The sequence shown here is derived from an EMBL/GenBank/DDBJ whole genome shotgun (WGS) entry which is preliminary data.</text>
</comment>
<dbReference type="EMBL" id="JANAKD010003574">
    <property type="protein sequence ID" value="KAJ3472039.1"/>
    <property type="molecule type" value="Genomic_DNA"/>
</dbReference>
<dbReference type="Proteomes" id="UP001148737">
    <property type="component" value="Unassembled WGS sequence"/>
</dbReference>
<accession>A0ACC1QCB7</accession>
<evidence type="ECO:0000313" key="1">
    <source>
        <dbReference type="EMBL" id="KAJ3472039.1"/>
    </source>
</evidence>
<evidence type="ECO:0000313" key="2">
    <source>
        <dbReference type="Proteomes" id="UP001148737"/>
    </source>
</evidence>
<reference evidence="1" key="1">
    <citation type="submission" date="2022-07" db="EMBL/GenBank/DDBJ databases">
        <title>Genome Sequence of Lecanicillium saksenae.</title>
        <authorList>
            <person name="Buettner E."/>
        </authorList>
    </citation>
    <scope>NUCLEOTIDE SEQUENCE</scope>
    <source>
        <strain evidence="1">VT-O1</strain>
    </source>
</reference>
<gene>
    <name evidence="1" type="ORF">NLG97_g11341</name>
</gene>
<keyword evidence="2" id="KW-1185">Reference proteome</keyword>
<sequence>MGRHTLRRVQGGQLQRAAQGRRRVLPLNKYIRDWHKRPHEIQELCDKGIAPIVHDFDTGKEDIDMPHLMGQVAASITKVQPAGEIVDEMVAEATEMLHKASTPAKTNGADKTSKKTKKSKKPAPEEEEEEEEDDFEGFEEDENEDEEVEDVEKQDQENEDEEMNGADLPTDNAPILPMAADAQSFDELKLSEKTMTAIKEMGFTTMTSIQKSVRPSERFEYIFPAQLLTPRRLSLPSWPARTCSVPPRPVQARRWRS</sequence>
<proteinExistence type="predicted"/>